<keyword evidence="3" id="KW-1185">Reference proteome</keyword>
<evidence type="ECO:0000313" key="2">
    <source>
        <dbReference type="EMBL" id="EFH09405.1"/>
    </source>
</evidence>
<gene>
    <name evidence="2" type="ORF">HMPREF0731_4386</name>
</gene>
<accession>D5RTH4</accession>
<comment type="caution">
    <text evidence="2">The sequence shown here is derived from an EMBL/GenBank/DDBJ whole genome shotgun (WGS) entry which is preliminary data.</text>
</comment>
<reference evidence="2 3" key="1">
    <citation type="submission" date="2010-04" db="EMBL/GenBank/DDBJ databases">
        <authorList>
            <person name="Qin X."/>
            <person name="Bachman B."/>
            <person name="Battles P."/>
            <person name="Bell A."/>
            <person name="Bess C."/>
            <person name="Bickham C."/>
            <person name="Chaboub L."/>
            <person name="Chen D."/>
            <person name="Coyle M."/>
            <person name="Deiros D.R."/>
            <person name="Dinh H."/>
            <person name="Forbes L."/>
            <person name="Fowler G."/>
            <person name="Francisco L."/>
            <person name="Fu Q."/>
            <person name="Gubbala S."/>
            <person name="Hale W."/>
            <person name="Han Y."/>
            <person name="Hemphill L."/>
            <person name="Highlander S.K."/>
            <person name="Hirani K."/>
            <person name="Hogues M."/>
            <person name="Jackson L."/>
            <person name="Jakkamsetti A."/>
            <person name="Javaid M."/>
            <person name="Jiang H."/>
            <person name="Korchina V."/>
            <person name="Kovar C."/>
            <person name="Lara F."/>
            <person name="Lee S."/>
            <person name="Mata R."/>
            <person name="Mathew T."/>
            <person name="Moen C."/>
            <person name="Morales K."/>
            <person name="Munidasa M."/>
            <person name="Nazareth L."/>
            <person name="Ngo R."/>
            <person name="Nguyen L."/>
            <person name="Okwuonu G."/>
            <person name="Ongeri F."/>
            <person name="Patil S."/>
            <person name="Petrosino J."/>
            <person name="Pham C."/>
            <person name="Pham P."/>
            <person name="Pu L.-L."/>
            <person name="Puazo M."/>
            <person name="Raj R."/>
            <person name="Reid J."/>
            <person name="Rouhana J."/>
            <person name="Saada N."/>
            <person name="Shang Y."/>
            <person name="Simmons D."/>
            <person name="Thornton R."/>
            <person name="Warren J."/>
            <person name="Weissenberger G."/>
            <person name="Zhang J."/>
            <person name="Zhang L."/>
            <person name="Zhou C."/>
            <person name="Zhu D."/>
            <person name="Muzny D."/>
            <person name="Worley K."/>
            <person name="Gibbs R."/>
        </authorList>
    </citation>
    <scope>NUCLEOTIDE SEQUENCE [LARGE SCALE GENOMIC DNA]</scope>
    <source>
        <strain evidence="2 3">ATCC 49957</strain>
    </source>
</reference>
<evidence type="ECO:0000256" key="1">
    <source>
        <dbReference type="SAM" id="MobiDB-lite"/>
    </source>
</evidence>
<feature type="region of interest" description="Disordered" evidence="1">
    <location>
        <begin position="147"/>
        <end position="169"/>
    </location>
</feature>
<dbReference type="EMBL" id="ADVL01000791">
    <property type="protein sequence ID" value="EFH09405.1"/>
    <property type="molecule type" value="Genomic_DNA"/>
</dbReference>
<dbReference type="OrthoDB" id="7173212at2"/>
<dbReference type="Proteomes" id="UP000005324">
    <property type="component" value="Unassembled WGS sequence"/>
</dbReference>
<feature type="compositionally biased region" description="Basic residues" evidence="1">
    <location>
        <begin position="152"/>
        <end position="169"/>
    </location>
</feature>
<evidence type="ECO:0000313" key="3">
    <source>
        <dbReference type="Proteomes" id="UP000005324"/>
    </source>
</evidence>
<dbReference type="HOGENOM" id="CLU_1577321_0_0_5"/>
<feature type="region of interest" description="Disordered" evidence="1">
    <location>
        <begin position="37"/>
        <end position="66"/>
    </location>
</feature>
<protein>
    <submittedName>
        <fullName evidence="2">Uncharacterized protein</fullName>
    </submittedName>
</protein>
<dbReference type="RefSeq" id="WP_007003416.1">
    <property type="nucleotide sequence ID" value="NZ_GG770777.1"/>
</dbReference>
<organism evidence="2 3">
    <name type="scientific">Pseudoroseomonas cervicalis ATCC 49957</name>
    <dbReference type="NCBI Taxonomy" id="525371"/>
    <lineage>
        <taxon>Bacteria</taxon>
        <taxon>Pseudomonadati</taxon>
        <taxon>Pseudomonadota</taxon>
        <taxon>Alphaproteobacteria</taxon>
        <taxon>Acetobacterales</taxon>
        <taxon>Roseomonadaceae</taxon>
        <taxon>Roseomonas</taxon>
    </lineage>
</organism>
<name>D5RTH4_9PROT</name>
<proteinExistence type="predicted"/>
<dbReference type="AlphaFoldDB" id="D5RTH4"/>
<feature type="compositionally biased region" description="Pro residues" evidence="1">
    <location>
        <begin position="40"/>
        <end position="54"/>
    </location>
</feature>
<sequence>MIENILIGGVLLLLVLALIGKLFGEKLTRLEAKLRADPAAPAPRQPAPQAPKPPLEFTRPPPEGDRIRFGYTDREGRESIRMVTPTQLNFGYTPAGERVIENFSAYCHDSRASRTFRVDRMKQAYVFDTGEVLGDAAAIERWLLEELPTPAGRRRRKPRAKPKPRNVAE</sequence>